<name>A0A9Q5SEA0_BACTU</name>
<comment type="caution">
    <text evidence="1">The sequence shown here is derived from an EMBL/GenBank/DDBJ whole genome shotgun (WGS) entry which is preliminary data.</text>
</comment>
<dbReference type="Proteomes" id="UP000194733">
    <property type="component" value="Unassembled WGS sequence"/>
</dbReference>
<sequence>MDFMVGTFKFKANSVDEAVLIAKKKMLEMGWRNLRLMKKYSDGWGVCCSIPSFENEWMR</sequence>
<organism evidence="1 2">
    <name type="scientific">Bacillus thuringiensis serovar sooncheon</name>
    <dbReference type="NCBI Taxonomy" id="180891"/>
    <lineage>
        <taxon>Bacteria</taxon>
        <taxon>Bacillati</taxon>
        <taxon>Bacillota</taxon>
        <taxon>Bacilli</taxon>
        <taxon>Bacillales</taxon>
        <taxon>Bacillaceae</taxon>
        <taxon>Bacillus</taxon>
        <taxon>Bacillus cereus group</taxon>
    </lineage>
</organism>
<evidence type="ECO:0000313" key="2">
    <source>
        <dbReference type="Proteomes" id="UP000194733"/>
    </source>
</evidence>
<gene>
    <name evidence="1" type="ORF">BK724_24965</name>
</gene>
<evidence type="ECO:0000313" key="1">
    <source>
        <dbReference type="EMBL" id="OTX42622.1"/>
    </source>
</evidence>
<dbReference type="AlphaFoldDB" id="A0A9Q5SEA0"/>
<dbReference type="EMBL" id="NFCY01000029">
    <property type="protein sequence ID" value="OTX42622.1"/>
    <property type="molecule type" value="Genomic_DNA"/>
</dbReference>
<accession>A0A9Q5SEA0</accession>
<proteinExistence type="predicted"/>
<reference evidence="1 2" key="1">
    <citation type="submission" date="2016-10" db="EMBL/GenBank/DDBJ databases">
        <title>Comparative genomics of Bacillus thuringiensis reveals a path to pathogens against multiple invertebrate hosts.</title>
        <authorList>
            <person name="Zheng J."/>
            <person name="Gao Q."/>
            <person name="Liu H."/>
            <person name="Peng D."/>
            <person name="Ruan L."/>
            <person name="Sun M."/>
        </authorList>
    </citation>
    <scope>NUCLEOTIDE SEQUENCE [LARGE SCALE GENOMIC DNA]</scope>
    <source>
        <strain evidence="1">BGSC 4BB1</strain>
    </source>
</reference>
<protein>
    <submittedName>
        <fullName evidence="1">Uncharacterized protein</fullName>
    </submittedName>
</protein>
<dbReference type="RefSeq" id="WP_000347027.1">
    <property type="nucleotide sequence ID" value="NZ_NFCY01000029.1"/>
</dbReference>